<dbReference type="InterPro" id="IPR035899">
    <property type="entry name" value="DBL_dom_sf"/>
</dbReference>
<dbReference type="AlphaFoldDB" id="A0A8J4WZ88"/>
<protein>
    <submittedName>
        <fullName evidence="3">Ephexin-1-like</fullName>
    </submittedName>
</protein>
<evidence type="ECO:0000256" key="1">
    <source>
        <dbReference type="SAM" id="MobiDB-lite"/>
    </source>
</evidence>
<sequence>MCFPGSVDHVKAELVEPTNPALFPENCMKGDIPQKVLDSPASSTNATRDAQNRPIAKPRQKKPGALKQTKSQAGNADHASCDTDTATSKGYTDDDDYEGAYAEVDMPKHDDTAPKTIAPRHKKTLFYEMHKIREFSQMFLESMVHNLDSELFCDVICDVVCQFASQAIHAYVKYICNMQCQKDTLILLRKESARFVEIVNKLEMDSHCNRLSFDSFLSLPFQRILQLKVLMEVLEKCDRELGKMEQFKELVNITNKIEFKYKSLPLVSTLRWLIRDGEVTQLALNENIFGQKKNCPLRLILFNDLLLLAANKGSDRYVVHDHVHRSLTEVKEGAEVKDDLEGYDVSKVFQLTIMKCHRGQSKQLLLQASTIEERDDWIKVLRVEEGVYGELDCPQVLCTEAYNGQKPGELSIQPKDKINVFQKTPD</sequence>
<dbReference type="Pfam" id="PF00621">
    <property type="entry name" value="RhoGEF"/>
    <property type="match status" value="1"/>
</dbReference>
<dbReference type="InterPro" id="IPR047271">
    <property type="entry name" value="Ephexin-like"/>
</dbReference>
<evidence type="ECO:0000313" key="4">
    <source>
        <dbReference type="Proteomes" id="UP000727407"/>
    </source>
</evidence>
<dbReference type="GO" id="GO:0005085">
    <property type="term" value="F:guanyl-nucleotide exchange factor activity"/>
    <property type="evidence" value="ECO:0007669"/>
    <property type="project" value="InterPro"/>
</dbReference>
<evidence type="ECO:0000313" key="3">
    <source>
        <dbReference type="EMBL" id="KAF5898454.1"/>
    </source>
</evidence>
<gene>
    <name evidence="3" type="ORF">DAT39_011832</name>
</gene>
<organism evidence="3 4">
    <name type="scientific">Clarias magur</name>
    <name type="common">Asian catfish</name>
    <name type="synonym">Macropteronotus magur</name>
    <dbReference type="NCBI Taxonomy" id="1594786"/>
    <lineage>
        <taxon>Eukaryota</taxon>
        <taxon>Metazoa</taxon>
        <taxon>Chordata</taxon>
        <taxon>Craniata</taxon>
        <taxon>Vertebrata</taxon>
        <taxon>Euteleostomi</taxon>
        <taxon>Actinopterygii</taxon>
        <taxon>Neopterygii</taxon>
        <taxon>Teleostei</taxon>
        <taxon>Ostariophysi</taxon>
        <taxon>Siluriformes</taxon>
        <taxon>Clariidae</taxon>
        <taxon>Clarias</taxon>
    </lineage>
</organism>
<comment type="caution">
    <text evidence="3">The sequence shown here is derived from an EMBL/GenBank/DDBJ whole genome shotgun (WGS) entry which is preliminary data.</text>
</comment>
<name>A0A8J4WZ88_CLAMG</name>
<dbReference type="OrthoDB" id="27593at2759"/>
<dbReference type="PROSITE" id="PS50010">
    <property type="entry name" value="DH_2"/>
    <property type="match status" value="1"/>
</dbReference>
<dbReference type="SMART" id="SM00325">
    <property type="entry name" value="RhoGEF"/>
    <property type="match status" value="1"/>
</dbReference>
<keyword evidence="4" id="KW-1185">Reference proteome</keyword>
<feature type="region of interest" description="Disordered" evidence="1">
    <location>
        <begin position="33"/>
        <end position="94"/>
    </location>
</feature>
<dbReference type="Gene3D" id="1.20.900.10">
    <property type="entry name" value="Dbl homology (DH) domain"/>
    <property type="match status" value="1"/>
</dbReference>
<feature type="compositionally biased region" description="Polar residues" evidence="1">
    <location>
        <begin position="40"/>
        <end position="49"/>
    </location>
</feature>
<proteinExistence type="predicted"/>
<dbReference type="InterPro" id="IPR000219">
    <property type="entry name" value="DH_dom"/>
</dbReference>
<dbReference type="Gene3D" id="2.30.29.30">
    <property type="entry name" value="Pleckstrin-homology domain (PH domain)/Phosphotyrosine-binding domain (PTB)"/>
    <property type="match status" value="1"/>
</dbReference>
<dbReference type="EMBL" id="QNUK01000199">
    <property type="protein sequence ID" value="KAF5898454.1"/>
    <property type="molecule type" value="Genomic_DNA"/>
</dbReference>
<accession>A0A8J4WZ88</accession>
<dbReference type="SUPFAM" id="SSF48065">
    <property type="entry name" value="DBL homology domain (DH-domain)"/>
    <property type="match status" value="1"/>
</dbReference>
<dbReference type="Proteomes" id="UP000727407">
    <property type="component" value="Unassembled WGS sequence"/>
</dbReference>
<dbReference type="SUPFAM" id="SSF50729">
    <property type="entry name" value="PH domain-like"/>
    <property type="match status" value="1"/>
</dbReference>
<evidence type="ECO:0000259" key="2">
    <source>
        <dbReference type="PROSITE" id="PS50010"/>
    </source>
</evidence>
<feature type="non-terminal residue" evidence="3">
    <location>
        <position position="1"/>
    </location>
</feature>
<dbReference type="PANTHER" id="PTHR12845">
    <property type="entry name" value="GUANINE NUCLEOTIDE EXCHANGE FACTOR"/>
    <property type="match status" value="1"/>
</dbReference>
<feature type="domain" description="DH" evidence="2">
    <location>
        <begin position="123"/>
        <end position="236"/>
    </location>
</feature>
<dbReference type="InterPro" id="IPR011993">
    <property type="entry name" value="PH-like_dom_sf"/>
</dbReference>
<reference evidence="3" key="1">
    <citation type="submission" date="2020-07" db="EMBL/GenBank/DDBJ databases">
        <title>Clarias magur genome sequencing, assembly and annotation.</title>
        <authorList>
            <person name="Kushwaha B."/>
            <person name="Kumar R."/>
            <person name="Das P."/>
            <person name="Joshi C.G."/>
            <person name="Kumar D."/>
            <person name="Nagpure N.S."/>
            <person name="Pandey M."/>
            <person name="Agarwal S."/>
            <person name="Srivastava S."/>
            <person name="Singh M."/>
            <person name="Sahoo L."/>
            <person name="Jayasankar P."/>
            <person name="Meher P.K."/>
            <person name="Koringa P.G."/>
            <person name="Iquebal M.A."/>
            <person name="Das S.P."/>
            <person name="Bit A."/>
            <person name="Patnaik S."/>
            <person name="Patel N."/>
            <person name="Shah T.M."/>
            <person name="Hinsu A."/>
            <person name="Jena J.K."/>
        </authorList>
    </citation>
    <scope>NUCLEOTIDE SEQUENCE</scope>
    <source>
        <strain evidence="3">CIFAMagur01</strain>
        <tissue evidence="3">Testis</tissue>
    </source>
</reference>
<dbReference type="PANTHER" id="PTHR12845:SF10">
    <property type="entry name" value="EPHEXIN-1-LIKE"/>
    <property type="match status" value="1"/>
</dbReference>